<sequence length="310" mass="32237">MTVWVPVVFAVLAAACNALSTVLQRRAARTVPVSARLRLGLFADLLHRAAWLGGMLMVLPAACFQALALSLGALSVVQPLFVLELPLALLIGRVLLGGPVPVRISGRGWAGVGLLVVGLGIALAAAAPTVGRDHAPLSRWVPALVVCVSVIAVTVGAGLRRGAGSVRAACFGAATAVGYALTAALLKDATHAWERGGPAEFFVSWQTYGFALTGVLALFMMENAMQSGPLTASQPVLTLGDALISLSLGVTLFDERVRIGWWLVPEALGVGLILWGAVLLSQVSLARDLATGQTGERLDRSSRGRKRGRG</sequence>
<organism evidence="2 3">
    <name type="scientific">Streptomyces noursei</name>
    <name type="common">Streptomyces albulus</name>
    <dbReference type="NCBI Taxonomy" id="1971"/>
    <lineage>
        <taxon>Bacteria</taxon>
        <taxon>Bacillati</taxon>
        <taxon>Actinomycetota</taxon>
        <taxon>Actinomycetes</taxon>
        <taxon>Kitasatosporales</taxon>
        <taxon>Streptomycetaceae</taxon>
        <taxon>Streptomyces</taxon>
    </lineage>
</organism>
<evidence type="ECO:0008006" key="4">
    <source>
        <dbReference type="Google" id="ProtNLM"/>
    </source>
</evidence>
<feature type="transmembrane region" description="Helical" evidence="1">
    <location>
        <begin position="76"/>
        <end position="96"/>
    </location>
</feature>
<proteinExistence type="predicted"/>
<evidence type="ECO:0000313" key="2">
    <source>
        <dbReference type="EMBL" id="GCB95589.1"/>
    </source>
</evidence>
<dbReference type="Proteomes" id="UP000288351">
    <property type="component" value="Unassembled WGS sequence"/>
</dbReference>
<feature type="transmembrane region" description="Helical" evidence="1">
    <location>
        <begin position="166"/>
        <end position="185"/>
    </location>
</feature>
<gene>
    <name evidence="2" type="ORF">SALB_08396</name>
</gene>
<dbReference type="EMBL" id="BHXC01000007">
    <property type="protein sequence ID" value="GCB95589.1"/>
    <property type="molecule type" value="Genomic_DNA"/>
</dbReference>
<comment type="caution">
    <text evidence="2">The sequence shown here is derived from an EMBL/GenBank/DDBJ whole genome shotgun (WGS) entry which is preliminary data.</text>
</comment>
<keyword evidence="1" id="KW-0812">Transmembrane</keyword>
<dbReference type="NCBIfam" id="NF038012">
    <property type="entry name" value="DMT_1"/>
    <property type="match status" value="1"/>
</dbReference>
<dbReference type="PANTHER" id="PTHR40761:SF1">
    <property type="entry name" value="CONSERVED INTEGRAL MEMBRANE ALANINE VALINE AND LEUCINE RICH PROTEIN-RELATED"/>
    <property type="match status" value="1"/>
</dbReference>
<feature type="transmembrane region" description="Helical" evidence="1">
    <location>
        <begin position="108"/>
        <end position="128"/>
    </location>
</feature>
<feature type="transmembrane region" description="Helical" evidence="1">
    <location>
        <begin position="6"/>
        <end position="24"/>
    </location>
</feature>
<feature type="transmembrane region" description="Helical" evidence="1">
    <location>
        <begin position="236"/>
        <end position="253"/>
    </location>
</feature>
<feature type="transmembrane region" description="Helical" evidence="1">
    <location>
        <begin position="259"/>
        <end position="280"/>
    </location>
</feature>
<name>A0A401RDA4_STRNR</name>
<reference evidence="2 3" key="1">
    <citation type="journal article" date="2019" name="Microbiol. Resour. Announc.">
        <title>Draft Genome Sequence of the Most Traditional epsilon-Poly-l-Lysine Producer, Streptomyces albulus NBRC14147.</title>
        <authorList>
            <person name="Yamanaka K."/>
            <person name="Hamano Y."/>
        </authorList>
    </citation>
    <scope>NUCLEOTIDE SEQUENCE [LARGE SCALE GENOMIC DNA]</scope>
    <source>
        <strain evidence="2 3">NBRC 14147</strain>
    </source>
</reference>
<feature type="transmembrane region" description="Helical" evidence="1">
    <location>
        <begin position="140"/>
        <end position="159"/>
    </location>
</feature>
<evidence type="ECO:0000313" key="3">
    <source>
        <dbReference type="Proteomes" id="UP000288351"/>
    </source>
</evidence>
<feature type="transmembrane region" description="Helical" evidence="1">
    <location>
        <begin position="205"/>
        <end position="224"/>
    </location>
</feature>
<evidence type="ECO:0000256" key="1">
    <source>
        <dbReference type="SAM" id="Phobius"/>
    </source>
</evidence>
<keyword evidence="1" id="KW-1133">Transmembrane helix</keyword>
<keyword evidence="1" id="KW-0472">Membrane</keyword>
<protein>
    <recommendedName>
        <fullName evidence="4">Integral membrane protein</fullName>
    </recommendedName>
</protein>
<feature type="transmembrane region" description="Helical" evidence="1">
    <location>
        <begin position="45"/>
        <end position="70"/>
    </location>
</feature>
<dbReference type="AlphaFoldDB" id="A0A401RDA4"/>
<dbReference type="RefSeq" id="WP_016576592.1">
    <property type="nucleotide sequence ID" value="NZ_BHXC01000007.1"/>
</dbReference>
<accession>A0A401RDA4</accession>
<dbReference type="PANTHER" id="PTHR40761">
    <property type="entry name" value="CONSERVED INTEGRAL MEMBRANE ALANINE VALINE AND LEUCINE RICH PROTEIN-RELATED"/>
    <property type="match status" value="1"/>
</dbReference>